<proteinExistence type="predicted"/>
<dbReference type="Pfam" id="PF13700">
    <property type="entry name" value="DUF4158"/>
    <property type="match status" value="1"/>
</dbReference>
<evidence type="ECO:0000259" key="1">
    <source>
        <dbReference type="Pfam" id="PF13700"/>
    </source>
</evidence>
<dbReference type="AlphaFoldDB" id="A0AAU9QWS8"/>
<dbReference type="Proteomes" id="UP001295462">
    <property type="component" value="Unassembled WGS sequence"/>
</dbReference>
<name>A0AAU9QWS8_9VIBR</name>
<protein>
    <recommendedName>
        <fullName evidence="1">DUF4158 domain-containing protein</fullName>
    </recommendedName>
</protein>
<comment type="caution">
    <text evidence="2">The sequence shown here is derived from an EMBL/GenBank/DDBJ whole genome shotgun (WGS) entry which is preliminary data.</text>
</comment>
<feature type="domain" description="DUF4158" evidence="1">
    <location>
        <begin position="5"/>
        <end position="173"/>
    </location>
</feature>
<evidence type="ECO:0000313" key="3">
    <source>
        <dbReference type="Proteomes" id="UP001295462"/>
    </source>
</evidence>
<gene>
    <name evidence="2" type="ORF">THF1A12_790008</name>
</gene>
<reference evidence="2" key="1">
    <citation type="submission" date="2022-01" db="EMBL/GenBank/DDBJ databases">
        <authorList>
            <person name="Lagorce A."/>
        </authorList>
    </citation>
    <scope>NUCLEOTIDE SEQUENCE</scope>
    <source>
        <strain evidence="2">Th15_F1_A12</strain>
    </source>
</reference>
<evidence type="ECO:0000313" key="2">
    <source>
        <dbReference type="EMBL" id="CAH1603621.1"/>
    </source>
</evidence>
<accession>A0AAU9QWS8</accession>
<organism evidence="2 3">
    <name type="scientific">Vibrio jasicida</name>
    <dbReference type="NCBI Taxonomy" id="766224"/>
    <lineage>
        <taxon>Bacteria</taxon>
        <taxon>Pseudomonadati</taxon>
        <taxon>Pseudomonadota</taxon>
        <taxon>Gammaproteobacteria</taxon>
        <taxon>Vibrionales</taxon>
        <taxon>Vibrionaceae</taxon>
        <taxon>Vibrio</taxon>
    </lineage>
</organism>
<dbReference type="InterPro" id="IPR025296">
    <property type="entry name" value="DUF4158"/>
</dbReference>
<dbReference type="EMBL" id="CAKMUD010000137">
    <property type="protein sequence ID" value="CAH1603621.1"/>
    <property type="molecule type" value="Genomic_DNA"/>
</dbReference>
<sequence length="181" mass="21479">MPVDFLTEEQKQNYGCYAAEPNDVQLARYFHLDERDLAFIQQRRGKHNRLGIALQLTTVRFLGTFVTDLEPIYPSVKQFVAKQIGIRHPQVLMRYAQRPTTHREHTFLIKEHYGYRDFGRFPWSFRLKRQLFARAWLSNERPGLMFDFATAWLLQNKVLLPGATTLVRLISEVRERAQKRL</sequence>